<reference evidence="2" key="1">
    <citation type="submission" date="2016-10" db="EMBL/GenBank/DDBJ databases">
        <authorList>
            <person name="Varghese N."/>
            <person name="Submissions S."/>
        </authorList>
    </citation>
    <scope>NUCLEOTIDE SEQUENCE [LARGE SCALE GENOMIC DNA]</scope>
    <source>
        <strain evidence="2">XBD1002</strain>
    </source>
</reference>
<keyword evidence="2" id="KW-1185">Reference proteome</keyword>
<dbReference type="GO" id="GO:0016874">
    <property type="term" value="F:ligase activity"/>
    <property type="evidence" value="ECO:0007669"/>
    <property type="project" value="UniProtKB-KW"/>
</dbReference>
<dbReference type="OrthoDB" id="358773at2"/>
<dbReference type="Proteomes" id="UP000182737">
    <property type="component" value="Unassembled WGS sequence"/>
</dbReference>
<evidence type="ECO:0000313" key="2">
    <source>
        <dbReference type="Proteomes" id="UP000182737"/>
    </source>
</evidence>
<dbReference type="PANTHER" id="PTHR40037">
    <property type="entry name" value="PHOSPHOESTERASE YJCG-RELATED"/>
    <property type="match status" value="1"/>
</dbReference>
<gene>
    <name evidence="1" type="ORF">SAMN04487775_102393</name>
</gene>
<evidence type="ECO:0000313" key="1">
    <source>
        <dbReference type="EMBL" id="SFI56241.1"/>
    </source>
</evidence>
<dbReference type="RefSeq" id="WP_074930801.1">
    <property type="nucleotide sequence ID" value="NZ_FORI01000002.1"/>
</dbReference>
<dbReference type="InterPro" id="IPR050580">
    <property type="entry name" value="2H_phosphoesterase_YjcG-like"/>
</dbReference>
<proteinExistence type="predicted"/>
<name>A0A1I3J7C2_9SPIR</name>
<dbReference type="Pfam" id="PF13563">
    <property type="entry name" value="2_5_RNA_ligase2"/>
    <property type="match status" value="1"/>
</dbReference>
<dbReference type="AlphaFoldDB" id="A0A1I3J7C2"/>
<dbReference type="InterPro" id="IPR009097">
    <property type="entry name" value="Cyclic_Pdiesterase"/>
</dbReference>
<dbReference type="Gene3D" id="3.90.1140.10">
    <property type="entry name" value="Cyclic phosphodiesterase"/>
    <property type="match status" value="1"/>
</dbReference>
<dbReference type="EMBL" id="FORI01000002">
    <property type="protein sequence ID" value="SFI56241.1"/>
    <property type="molecule type" value="Genomic_DNA"/>
</dbReference>
<sequence length="186" mass="21049">MKKQNLPQQTHFIGVLTPEDITLTLEDCRRYMNEAYGCRSGHLTPIHVTLIPPFRLPEEYSTEDLAKAIEQDVLPAGLSFTAKINNFDAFGDRTLFAKVEKDDKWTALRDEVYSAVIKAAPGCTKKDQRPFTPHLTVSNRDIPAGVTKDAIEVMNELNLVENFPVNNITIFERKDSRWEAAVSLEI</sequence>
<organism evidence="1 2">
    <name type="scientific">Treponema bryantii</name>
    <dbReference type="NCBI Taxonomy" id="163"/>
    <lineage>
        <taxon>Bacteria</taxon>
        <taxon>Pseudomonadati</taxon>
        <taxon>Spirochaetota</taxon>
        <taxon>Spirochaetia</taxon>
        <taxon>Spirochaetales</taxon>
        <taxon>Treponemataceae</taxon>
        <taxon>Treponema</taxon>
    </lineage>
</organism>
<keyword evidence="1" id="KW-0436">Ligase</keyword>
<dbReference type="PANTHER" id="PTHR40037:SF1">
    <property type="entry name" value="PHOSPHOESTERASE SAOUHSC_00951-RELATED"/>
    <property type="match status" value="1"/>
</dbReference>
<protein>
    <submittedName>
        <fullName evidence="1">2'-5' RNA ligase</fullName>
    </submittedName>
</protein>
<dbReference type="SUPFAM" id="SSF55144">
    <property type="entry name" value="LigT-like"/>
    <property type="match status" value="1"/>
</dbReference>
<accession>A0A1I3J7C2</accession>